<dbReference type="EMBL" id="CAJNOK010024687">
    <property type="protein sequence ID" value="CAF1380153.1"/>
    <property type="molecule type" value="Genomic_DNA"/>
</dbReference>
<evidence type="ECO:0000313" key="4">
    <source>
        <dbReference type="EMBL" id="CAF4188571.1"/>
    </source>
</evidence>
<dbReference type="AlphaFoldDB" id="A0A813SZF0"/>
<reference evidence="1" key="1">
    <citation type="submission" date="2021-02" db="EMBL/GenBank/DDBJ databases">
        <authorList>
            <person name="Nowell W R."/>
        </authorList>
    </citation>
    <scope>NUCLEOTIDE SEQUENCE</scope>
</reference>
<evidence type="ECO:0000313" key="3">
    <source>
        <dbReference type="EMBL" id="CAF3585909.1"/>
    </source>
</evidence>
<evidence type="ECO:0000313" key="2">
    <source>
        <dbReference type="EMBL" id="CAF1380153.1"/>
    </source>
</evidence>
<dbReference type="Proteomes" id="UP000681722">
    <property type="component" value="Unassembled WGS sequence"/>
</dbReference>
<evidence type="ECO:0000313" key="5">
    <source>
        <dbReference type="Proteomes" id="UP000663829"/>
    </source>
</evidence>
<dbReference type="Proteomes" id="UP000663829">
    <property type="component" value="Unassembled WGS sequence"/>
</dbReference>
<organism evidence="1 5">
    <name type="scientific">Didymodactylos carnosus</name>
    <dbReference type="NCBI Taxonomy" id="1234261"/>
    <lineage>
        <taxon>Eukaryota</taxon>
        <taxon>Metazoa</taxon>
        <taxon>Spiralia</taxon>
        <taxon>Gnathifera</taxon>
        <taxon>Rotifera</taxon>
        <taxon>Eurotatoria</taxon>
        <taxon>Bdelloidea</taxon>
        <taxon>Philodinida</taxon>
        <taxon>Philodinidae</taxon>
        <taxon>Didymodactylos</taxon>
    </lineage>
</organism>
<accession>A0A813SZF0</accession>
<sequence>MSIQSYVINSSYLKQISATTTYASVRDLIQQIFVENEQSIIHEKVIQLCLRKLSDWYKTSNNIKQIKTDFYQYFLNNIRLTQKQIIDLLLSELNTNNTDKSNRDYLLYLLTEIYDKNYLKFLYEQFDQRENGIQYIVHLPDKIVNVCTYNIPPCFQTKTYFNRLSLFIKNELETKHYTNMEANRDTNIDILCKLVIKSSKLGNRSCHESEWDKNCLIRKKVFIPFPSFERSKTFIP</sequence>
<comment type="caution">
    <text evidence="1">The sequence shown here is derived from an EMBL/GenBank/DDBJ whole genome shotgun (WGS) entry which is preliminary data.</text>
</comment>
<dbReference type="EMBL" id="CAJOBC010000436">
    <property type="protein sequence ID" value="CAF3585909.1"/>
    <property type="molecule type" value="Genomic_DNA"/>
</dbReference>
<dbReference type="EMBL" id="CAJNOQ010000440">
    <property type="protein sequence ID" value="CAF0801356.1"/>
    <property type="molecule type" value="Genomic_DNA"/>
</dbReference>
<protein>
    <submittedName>
        <fullName evidence="1">Uncharacterized protein</fullName>
    </submittedName>
</protein>
<dbReference type="EMBL" id="CAJOBA010046373">
    <property type="protein sequence ID" value="CAF4188571.1"/>
    <property type="molecule type" value="Genomic_DNA"/>
</dbReference>
<evidence type="ECO:0000313" key="1">
    <source>
        <dbReference type="EMBL" id="CAF0801356.1"/>
    </source>
</evidence>
<dbReference type="Proteomes" id="UP000677228">
    <property type="component" value="Unassembled WGS sequence"/>
</dbReference>
<keyword evidence="5" id="KW-1185">Reference proteome</keyword>
<gene>
    <name evidence="1" type="ORF">GPM918_LOCUS3532</name>
    <name evidence="2" type="ORF">OVA965_LOCUS32069</name>
    <name evidence="3" type="ORF">SRO942_LOCUS3509</name>
    <name evidence="4" type="ORF">TMI583_LOCUS32919</name>
</gene>
<dbReference type="OrthoDB" id="10052668at2759"/>
<dbReference type="Proteomes" id="UP000682733">
    <property type="component" value="Unassembled WGS sequence"/>
</dbReference>
<name>A0A813SZF0_9BILA</name>
<proteinExistence type="predicted"/>